<protein>
    <submittedName>
        <fullName evidence="2">CC152 protein</fullName>
    </submittedName>
</protein>
<dbReference type="EMBL" id="VXAM01001195">
    <property type="protein sequence ID" value="NXJ99470.1"/>
    <property type="molecule type" value="Genomic_DNA"/>
</dbReference>
<dbReference type="InterPro" id="IPR038827">
    <property type="entry name" value="CCDC152"/>
</dbReference>
<feature type="coiled-coil region" evidence="1">
    <location>
        <begin position="99"/>
        <end position="195"/>
    </location>
</feature>
<feature type="non-terminal residue" evidence="2">
    <location>
        <position position="264"/>
    </location>
</feature>
<sequence>EETVKKISVVNLDKLLDNFSEIEKKIAEISEANNLLVLQLEKCNRLLTLSQSKEESVKEGKNYSKILDFSFLLECITLQNVIKGLTQTIENQCNVKDENDRLKGTIDILEKKLKACEQEYQDQIEKLMIEIKNKEEDHKLEITQLNCDIRKKFEVQEVEYREQREKKELEILELTRQLKIQNEEKQNEIIKLQIEFNAKLARVQNKTTKSFSDASVLPQSIYRRKLQHLQEEKNKEIEILRNTIRDLEQRLNKGQDLHFKRRRF</sequence>
<evidence type="ECO:0000313" key="2">
    <source>
        <dbReference type="EMBL" id="NXJ99470.1"/>
    </source>
</evidence>
<reference evidence="2 3" key="1">
    <citation type="submission" date="2019-09" db="EMBL/GenBank/DDBJ databases">
        <title>Bird 10,000 Genomes (B10K) Project - Family phase.</title>
        <authorList>
            <person name="Zhang G."/>
        </authorList>
    </citation>
    <scope>NUCLEOTIDE SEQUENCE [LARGE SCALE GENOMIC DNA]</scope>
    <source>
        <strain evidence="2">B10K-DU-011-20</strain>
        <tissue evidence="2">Muscle</tissue>
    </source>
</reference>
<dbReference type="PANTHER" id="PTHR35253:SF1">
    <property type="entry name" value="COILED-COIL DOMAIN-CONTAINING PROTEIN 152"/>
    <property type="match status" value="1"/>
</dbReference>
<evidence type="ECO:0000256" key="1">
    <source>
        <dbReference type="SAM" id="Coils"/>
    </source>
</evidence>
<dbReference type="OrthoDB" id="10053382at2759"/>
<keyword evidence="1" id="KW-0175">Coiled coil</keyword>
<proteinExistence type="predicted"/>
<evidence type="ECO:0000313" key="3">
    <source>
        <dbReference type="Proteomes" id="UP000526942"/>
    </source>
</evidence>
<dbReference type="Proteomes" id="UP000526942">
    <property type="component" value="Unassembled WGS sequence"/>
</dbReference>
<feature type="non-terminal residue" evidence="2">
    <location>
        <position position="1"/>
    </location>
</feature>
<dbReference type="AlphaFoldDB" id="A0A7L0FV70"/>
<gene>
    <name evidence="2" type="primary">Ccdc152</name>
    <name evidence="2" type="ORF">CORCON_R11879</name>
</gene>
<accession>A0A7L0FV70</accession>
<organism evidence="2 3">
    <name type="scientific">Corythaixoides concolor</name>
    <name type="common">Grey go-away-bird</name>
    <dbReference type="NCBI Taxonomy" id="103956"/>
    <lineage>
        <taxon>Eukaryota</taxon>
        <taxon>Metazoa</taxon>
        <taxon>Chordata</taxon>
        <taxon>Craniata</taxon>
        <taxon>Vertebrata</taxon>
        <taxon>Euteleostomi</taxon>
        <taxon>Archelosauria</taxon>
        <taxon>Archosauria</taxon>
        <taxon>Dinosauria</taxon>
        <taxon>Saurischia</taxon>
        <taxon>Theropoda</taxon>
        <taxon>Coelurosauria</taxon>
        <taxon>Aves</taxon>
        <taxon>Neognathae</taxon>
        <taxon>Neoaves</taxon>
        <taxon>Otidimorphae</taxon>
        <taxon>Musophagiformes</taxon>
        <taxon>Musophagidae</taxon>
        <taxon>Corythaixoides</taxon>
    </lineage>
</organism>
<feature type="coiled-coil region" evidence="1">
    <location>
        <begin position="223"/>
        <end position="257"/>
    </location>
</feature>
<comment type="caution">
    <text evidence="2">The sequence shown here is derived from an EMBL/GenBank/DDBJ whole genome shotgun (WGS) entry which is preliminary data.</text>
</comment>
<keyword evidence="3" id="KW-1185">Reference proteome</keyword>
<dbReference type="PANTHER" id="PTHR35253">
    <property type="entry name" value="COILED-COIL DOMAIN-CONTAINING PROTEIN 152"/>
    <property type="match status" value="1"/>
</dbReference>
<name>A0A7L0FV70_CORCN</name>